<feature type="transmembrane region" description="Helical" evidence="7">
    <location>
        <begin position="60"/>
        <end position="80"/>
    </location>
</feature>
<proteinExistence type="inferred from homology"/>
<comment type="subcellular location">
    <subcellularLocation>
        <location evidence="1">Membrane</location>
        <topology evidence="1">Multi-pass membrane protein</topology>
    </subcellularLocation>
</comment>
<evidence type="ECO:0000256" key="6">
    <source>
        <dbReference type="ARBA" id="ARBA00023136"/>
    </source>
</evidence>
<evidence type="ECO:0000313" key="9">
    <source>
        <dbReference type="EMBL" id="SEA98706.1"/>
    </source>
</evidence>
<dbReference type="GO" id="GO:0016780">
    <property type="term" value="F:phosphotransferase activity, for other substituted phosphate groups"/>
    <property type="evidence" value="ECO:0007669"/>
    <property type="project" value="TreeGrafter"/>
</dbReference>
<dbReference type="Gene3D" id="3.40.50.720">
    <property type="entry name" value="NAD(P)-binding Rossmann-like Domain"/>
    <property type="match status" value="1"/>
</dbReference>
<dbReference type="EMBL" id="FNRA01000008">
    <property type="protein sequence ID" value="SEA98706.1"/>
    <property type="molecule type" value="Genomic_DNA"/>
</dbReference>
<accession>A0A1H4FN17</accession>
<name>A0A1H4FN17_9SPHI</name>
<evidence type="ECO:0000259" key="8">
    <source>
        <dbReference type="Pfam" id="PF02397"/>
    </source>
</evidence>
<keyword evidence="10" id="KW-1185">Reference proteome</keyword>
<evidence type="ECO:0000256" key="2">
    <source>
        <dbReference type="ARBA" id="ARBA00006464"/>
    </source>
</evidence>
<feature type="transmembrane region" description="Helical" evidence="7">
    <location>
        <begin position="28"/>
        <end position="48"/>
    </location>
</feature>
<organism evidence="9 10">
    <name type="scientific">Pedobacter hartonius</name>
    <dbReference type="NCBI Taxonomy" id="425514"/>
    <lineage>
        <taxon>Bacteria</taxon>
        <taxon>Pseudomonadati</taxon>
        <taxon>Bacteroidota</taxon>
        <taxon>Sphingobacteriia</taxon>
        <taxon>Sphingobacteriales</taxon>
        <taxon>Sphingobacteriaceae</taxon>
        <taxon>Pedobacter</taxon>
    </lineage>
</organism>
<evidence type="ECO:0000256" key="1">
    <source>
        <dbReference type="ARBA" id="ARBA00004141"/>
    </source>
</evidence>
<reference evidence="9 10" key="1">
    <citation type="submission" date="2016-10" db="EMBL/GenBank/DDBJ databases">
        <authorList>
            <person name="de Groot N.N."/>
        </authorList>
    </citation>
    <scope>NUCLEOTIDE SEQUENCE [LARGE SCALE GENOMIC DNA]</scope>
    <source>
        <strain evidence="9 10">DSM 19033</strain>
    </source>
</reference>
<sequence>MVMLNAAGLAYILISRSSDHFEKLHTGLLHFLLANFVWFNVTQLTKLYRDLFVKDAIPTIKAALSSLALFGLIIGIFKTIVADFQWYSPAVAIPFLLFGVLLLLGKIGFLLWRRSSGTRWIAHKPVVILGAGLLGTELKAYIDANSLLGYRVIGFFDDRLLRGQQEVNILGSLENSIAYAKENNIREIFCALPDSALGKIKILMRQAEQEMIRFKMVPDVKDYFRKNVNVQWFGYLPVLSPRTEPLEIKINQVLKRAFDITISLFVIIFLFIWIFPVIACLIKLSSKGPVFFRQLRSGKNNEPFYCIKFRSMLLNDEADSRQATKNDHRITKIGTFMRRNSIDELPQFFNVLIGEMSVVGPRPHMLKHTAAYAELIDQFMVRHFVLPGVTGWAQIRGLRGETFEHKAMQERVEADIWYLENWSMFLDLKILFLTAWHLVVGSKNAH</sequence>
<dbReference type="Proteomes" id="UP000198850">
    <property type="component" value="Unassembled WGS sequence"/>
</dbReference>
<evidence type="ECO:0000313" key="10">
    <source>
        <dbReference type="Proteomes" id="UP000198850"/>
    </source>
</evidence>
<protein>
    <submittedName>
        <fullName evidence="9">Putative colanic acid biosysnthesis UDP-glucose lipid carrier transferase</fullName>
    </submittedName>
</protein>
<dbReference type="PANTHER" id="PTHR30576:SF0">
    <property type="entry name" value="UNDECAPRENYL-PHOSPHATE N-ACETYLGALACTOSAMINYL 1-PHOSPHATE TRANSFERASE-RELATED"/>
    <property type="match status" value="1"/>
</dbReference>
<feature type="transmembrane region" description="Helical" evidence="7">
    <location>
        <begin position="257"/>
        <end position="279"/>
    </location>
</feature>
<dbReference type="InterPro" id="IPR017473">
    <property type="entry name" value="Undecaprenyl-P_gluc_Ptfrase"/>
</dbReference>
<evidence type="ECO:0000256" key="7">
    <source>
        <dbReference type="SAM" id="Phobius"/>
    </source>
</evidence>
<dbReference type="NCBIfam" id="TIGR03023">
    <property type="entry name" value="WcaJ_sugtrans"/>
    <property type="match status" value="1"/>
</dbReference>
<keyword evidence="6 7" id="KW-0472">Membrane</keyword>
<evidence type="ECO:0000256" key="5">
    <source>
        <dbReference type="ARBA" id="ARBA00022989"/>
    </source>
</evidence>
<evidence type="ECO:0000256" key="4">
    <source>
        <dbReference type="ARBA" id="ARBA00022692"/>
    </source>
</evidence>
<evidence type="ECO:0000256" key="3">
    <source>
        <dbReference type="ARBA" id="ARBA00022679"/>
    </source>
</evidence>
<dbReference type="Pfam" id="PF13727">
    <property type="entry name" value="CoA_binding_3"/>
    <property type="match status" value="1"/>
</dbReference>
<dbReference type="STRING" id="425514.SAMN05443550_10820"/>
<dbReference type="PANTHER" id="PTHR30576">
    <property type="entry name" value="COLANIC BIOSYNTHESIS UDP-GLUCOSE LIPID CARRIER TRANSFERASE"/>
    <property type="match status" value="1"/>
</dbReference>
<keyword evidence="4 7" id="KW-0812">Transmembrane</keyword>
<dbReference type="AlphaFoldDB" id="A0A1H4FN17"/>
<feature type="domain" description="Bacterial sugar transferase" evidence="8">
    <location>
        <begin position="255"/>
        <end position="438"/>
    </location>
</feature>
<dbReference type="InterPro" id="IPR017475">
    <property type="entry name" value="EPS_sugar_tfrase"/>
</dbReference>
<feature type="transmembrane region" description="Helical" evidence="7">
    <location>
        <begin position="86"/>
        <end position="112"/>
    </location>
</feature>
<gene>
    <name evidence="9" type="ORF">SAMN05443550_10820</name>
</gene>
<dbReference type="Pfam" id="PF02397">
    <property type="entry name" value="Bac_transf"/>
    <property type="match status" value="1"/>
</dbReference>
<dbReference type="GO" id="GO:0016020">
    <property type="term" value="C:membrane"/>
    <property type="evidence" value="ECO:0007669"/>
    <property type="project" value="UniProtKB-SubCell"/>
</dbReference>
<comment type="similarity">
    <text evidence="2">Belongs to the bacterial sugar transferase family.</text>
</comment>
<keyword evidence="3 9" id="KW-0808">Transferase</keyword>
<dbReference type="NCBIfam" id="TIGR03025">
    <property type="entry name" value="EPS_sugtrans"/>
    <property type="match status" value="1"/>
</dbReference>
<dbReference type="InterPro" id="IPR003362">
    <property type="entry name" value="Bact_transf"/>
</dbReference>
<keyword evidence="5 7" id="KW-1133">Transmembrane helix</keyword>